<keyword evidence="8" id="KW-1185">Reference proteome</keyword>
<evidence type="ECO:0000256" key="3">
    <source>
        <dbReference type="ARBA" id="ARBA00022664"/>
    </source>
</evidence>
<organism evidence="7 8">
    <name type="scientific">Steinernema hermaphroditum</name>
    <dbReference type="NCBI Taxonomy" id="289476"/>
    <lineage>
        <taxon>Eukaryota</taxon>
        <taxon>Metazoa</taxon>
        <taxon>Ecdysozoa</taxon>
        <taxon>Nematoda</taxon>
        <taxon>Chromadorea</taxon>
        <taxon>Rhabditida</taxon>
        <taxon>Tylenchina</taxon>
        <taxon>Panagrolaimomorpha</taxon>
        <taxon>Strongyloidoidea</taxon>
        <taxon>Steinernematidae</taxon>
        <taxon>Steinernema</taxon>
    </lineage>
</organism>
<evidence type="ECO:0000313" key="8">
    <source>
        <dbReference type="Proteomes" id="UP001175271"/>
    </source>
</evidence>
<dbReference type="Proteomes" id="UP001175271">
    <property type="component" value="Unassembled WGS sequence"/>
</dbReference>
<evidence type="ECO:0000259" key="6">
    <source>
        <dbReference type="Pfam" id="PF05182"/>
    </source>
</evidence>
<feature type="compositionally biased region" description="Acidic residues" evidence="5">
    <location>
        <begin position="56"/>
        <end position="75"/>
    </location>
</feature>
<feature type="compositionally biased region" description="Basic residues" evidence="5">
    <location>
        <begin position="423"/>
        <end position="440"/>
    </location>
</feature>
<dbReference type="InterPro" id="IPR007854">
    <property type="entry name" value="Fip1_dom"/>
</dbReference>
<evidence type="ECO:0000256" key="5">
    <source>
        <dbReference type="SAM" id="MobiDB-lite"/>
    </source>
</evidence>
<comment type="caution">
    <text evidence="7">The sequence shown here is derived from an EMBL/GenBank/DDBJ whole genome shotgun (WGS) entry which is preliminary data.</text>
</comment>
<feature type="compositionally biased region" description="Polar residues" evidence="5">
    <location>
        <begin position="285"/>
        <end position="297"/>
    </location>
</feature>
<dbReference type="GO" id="GO:0005847">
    <property type="term" value="C:mRNA cleavage and polyadenylation specificity factor complex"/>
    <property type="evidence" value="ECO:0007669"/>
    <property type="project" value="TreeGrafter"/>
</dbReference>
<feature type="compositionally biased region" description="Acidic residues" evidence="5">
    <location>
        <begin position="82"/>
        <end position="101"/>
    </location>
</feature>
<name>A0AA39IAB2_9BILA</name>
<feature type="compositionally biased region" description="Basic and acidic residues" evidence="5">
    <location>
        <begin position="441"/>
        <end position="550"/>
    </location>
</feature>
<feature type="compositionally biased region" description="Pro residues" evidence="5">
    <location>
        <begin position="315"/>
        <end position="356"/>
    </location>
</feature>
<feature type="compositionally biased region" description="Acidic residues" evidence="5">
    <location>
        <begin position="1"/>
        <end position="18"/>
    </location>
</feature>
<feature type="domain" description="Pre-mRNA polyadenylation factor Fip1" evidence="6">
    <location>
        <begin position="137"/>
        <end position="179"/>
    </location>
</feature>
<evidence type="ECO:0000256" key="1">
    <source>
        <dbReference type="ARBA" id="ARBA00004123"/>
    </source>
</evidence>
<dbReference type="AlphaFoldDB" id="A0AA39IAB2"/>
<dbReference type="PANTHER" id="PTHR13484:SF0">
    <property type="entry name" value="PRE-MRNA 3'-END-PROCESSING FACTOR FIP1"/>
    <property type="match status" value="1"/>
</dbReference>
<keyword evidence="4" id="KW-0539">Nucleus</keyword>
<proteinExistence type="inferred from homology"/>
<protein>
    <recommendedName>
        <fullName evidence="6">Pre-mRNA polyadenylation factor Fip1 domain-containing protein</fullName>
    </recommendedName>
</protein>
<evidence type="ECO:0000256" key="2">
    <source>
        <dbReference type="ARBA" id="ARBA00007459"/>
    </source>
</evidence>
<dbReference type="InterPro" id="IPR051187">
    <property type="entry name" value="Pre-mRNA_3'-end_processing_reg"/>
</dbReference>
<dbReference type="EMBL" id="JAUCMV010000002">
    <property type="protein sequence ID" value="KAK0419891.1"/>
    <property type="molecule type" value="Genomic_DNA"/>
</dbReference>
<accession>A0AA39IAB2</accession>
<reference evidence="7" key="1">
    <citation type="submission" date="2023-06" db="EMBL/GenBank/DDBJ databases">
        <title>Genomic analysis of the entomopathogenic nematode Steinernema hermaphroditum.</title>
        <authorList>
            <person name="Schwarz E.M."/>
            <person name="Heppert J.K."/>
            <person name="Baniya A."/>
            <person name="Schwartz H.T."/>
            <person name="Tan C.-H."/>
            <person name="Antoshechkin I."/>
            <person name="Sternberg P.W."/>
            <person name="Goodrich-Blair H."/>
            <person name="Dillman A.R."/>
        </authorList>
    </citation>
    <scope>NUCLEOTIDE SEQUENCE</scope>
    <source>
        <strain evidence="7">PS9179</strain>
        <tissue evidence="7">Whole animal</tissue>
    </source>
</reference>
<comment type="similarity">
    <text evidence="2">Belongs to the FIP1 family.</text>
</comment>
<feature type="region of interest" description="Disordered" evidence="5">
    <location>
        <begin position="277"/>
        <end position="550"/>
    </location>
</feature>
<sequence>MDELPPGVSDEDFLYGDDDAPRFDVGTAQDGDGYGEDHEIPEEQQNGHAEVKFELKEEEQEMEENGEETSADDGEEQKAGADDEEVEGEDEEDSESDDDEFVVNVGEIKRPEPKAQGPQGKVDMDGTPTINGQPIYDLDLATMEDRPWRKPGADINDYFNYGFNEETWNMYCERQRKLRLEFNNNQAAVNKSLFSSISLINPALTMTSTGRQLVNICGAENPHNNHKVVVDLTKPPPGVSSSPMDVKPIMRTDLTNSASRNMPPGDTAKPISVVDFTKPPPMMTNLVTPSNVSSSQDGPPGVEDSSAPGTEPTTPSVPPGVPPMDMSMPPPGFNPSMPPPPIRLGGPPPTHMPPPGFGGMPPNHAMAGFSNPPPRFNRPPPLRDFHPPGYGPPPGMDGFEHREQRDYRDRSYSGESDDDEHRRGRKHRRRSRSHSPSAKRRREDKDRDRERDRDRGERERDRGEQDRDRERERERSERGDRDRDRERRRRGRDEEDRDSRSSRRRDRERDDKDREKDRRHRDSDTESARKERRRREGSGERESRRERAKE</sequence>
<evidence type="ECO:0000256" key="4">
    <source>
        <dbReference type="ARBA" id="ARBA00023242"/>
    </source>
</evidence>
<gene>
    <name evidence="7" type="ORF">QR680_014390</name>
</gene>
<feature type="compositionally biased region" description="Pro residues" evidence="5">
    <location>
        <begin position="371"/>
        <end position="380"/>
    </location>
</feature>
<keyword evidence="3" id="KW-0507">mRNA processing</keyword>
<dbReference type="PANTHER" id="PTHR13484">
    <property type="entry name" value="FIP1-LIKE 1 PROTEIN"/>
    <property type="match status" value="1"/>
</dbReference>
<dbReference type="GO" id="GO:0006397">
    <property type="term" value="P:mRNA processing"/>
    <property type="evidence" value="ECO:0007669"/>
    <property type="project" value="UniProtKB-KW"/>
</dbReference>
<feature type="region of interest" description="Disordered" evidence="5">
    <location>
        <begin position="1"/>
        <end position="130"/>
    </location>
</feature>
<comment type="subcellular location">
    <subcellularLocation>
        <location evidence="1">Nucleus</location>
    </subcellularLocation>
</comment>
<dbReference type="Pfam" id="PF05182">
    <property type="entry name" value="Fip1"/>
    <property type="match status" value="1"/>
</dbReference>
<evidence type="ECO:0000313" key="7">
    <source>
        <dbReference type="EMBL" id="KAK0419891.1"/>
    </source>
</evidence>
<feature type="compositionally biased region" description="Basic and acidic residues" evidence="5">
    <location>
        <begin position="398"/>
        <end position="412"/>
    </location>
</feature>